<evidence type="ECO:0000256" key="4">
    <source>
        <dbReference type="ARBA" id="ARBA00022989"/>
    </source>
</evidence>
<comment type="similarity">
    <text evidence="2">Belongs to the TspO/BZRP family.</text>
</comment>
<keyword evidence="7" id="KW-0732">Signal</keyword>
<dbReference type="Proteomes" id="UP001165160">
    <property type="component" value="Unassembled WGS sequence"/>
</dbReference>
<keyword evidence="9" id="KW-1185">Reference proteome</keyword>
<dbReference type="GO" id="GO:0016020">
    <property type="term" value="C:membrane"/>
    <property type="evidence" value="ECO:0007669"/>
    <property type="project" value="UniProtKB-SubCell"/>
</dbReference>
<gene>
    <name evidence="8" type="ORF">TrVE_jg6790</name>
</gene>
<dbReference type="GO" id="GO:0033013">
    <property type="term" value="P:tetrapyrrole metabolic process"/>
    <property type="evidence" value="ECO:0007669"/>
    <property type="project" value="UniProtKB-ARBA"/>
</dbReference>
<evidence type="ECO:0000256" key="1">
    <source>
        <dbReference type="ARBA" id="ARBA00004141"/>
    </source>
</evidence>
<dbReference type="Gene3D" id="1.20.1260.100">
    <property type="entry name" value="TspO/MBR protein"/>
    <property type="match status" value="1"/>
</dbReference>
<dbReference type="Pfam" id="PF03073">
    <property type="entry name" value="TspO_MBR"/>
    <property type="match status" value="1"/>
</dbReference>
<proteinExistence type="inferred from homology"/>
<name>A0A9W7BPY5_9STRA</name>
<organism evidence="8 9">
    <name type="scientific">Triparma verrucosa</name>
    <dbReference type="NCBI Taxonomy" id="1606542"/>
    <lineage>
        <taxon>Eukaryota</taxon>
        <taxon>Sar</taxon>
        <taxon>Stramenopiles</taxon>
        <taxon>Ochrophyta</taxon>
        <taxon>Bolidophyceae</taxon>
        <taxon>Parmales</taxon>
        <taxon>Triparmaceae</taxon>
        <taxon>Triparma</taxon>
    </lineage>
</organism>
<feature type="chain" id="PRO_5040841895" evidence="7">
    <location>
        <begin position="20"/>
        <end position="286"/>
    </location>
</feature>
<dbReference type="PANTHER" id="PTHR10057">
    <property type="entry name" value="PERIPHERAL-TYPE BENZODIAZEPINE RECEPTOR"/>
    <property type="match status" value="1"/>
</dbReference>
<dbReference type="InterPro" id="IPR038330">
    <property type="entry name" value="TspO/MBR-related_sf"/>
</dbReference>
<evidence type="ECO:0000256" key="6">
    <source>
        <dbReference type="SAM" id="Phobius"/>
    </source>
</evidence>
<dbReference type="PANTHER" id="PTHR10057:SF0">
    <property type="entry name" value="TRANSLOCATOR PROTEIN"/>
    <property type="match status" value="1"/>
</dbReference>
<evidence type="ECO:0000313" key="9">
    <source>
        <dbReference type="Proteomes" id="UP001165160"/>
    </source>
</evidence>
<evidence type="ECO:0000256" key="2">
    <source>
        <dbReference type="ARBA" id="ARBA00007524"/>
    </source>
</evidence>
<comment type="caution">
    <text evidence="8">The sequence shown here is derived from an EMBL/GenBank/DDBJ whole genome shotgun (WGS) entry which is preliminary data.</text>
</comment>
<keyword evidence="5 6" id="KW-0472">Membrane</keyword>
<keyword evidence="4 6" id="KW-1133">Transmembrane helix</keyword>
<accession>A0A9W7BPY5</accession>
<evidence type="ECO:0000256" key="3">
    <source>
        <dbReference type="ARBA" id="ARBA00022692"/>
    </source>
</evidence>
<feature type="signal peptide" evidence="7">
    <location>
        <begin position="1"/>
        <end position="19"/>
    </location>
</feature>
<evidence type="ECO:0000256" key="7">
    <source>
        <dbReference type="SAM" id="SignalP"/>
    </source>
</evidence>
<dbReference type="InterPro" id="IPR004307">
    <property type="entry name" value="TspO_MBR"/>
</dbReference>
<protein>
    <submittedName>
        <fullName evidence="8">Uncharacterized protein</fullName>
    </submittedName>
</protein>
<evidence type="ECO:0000256" key="5">
    <source>
        <dbReference type="ARBA" id="ARBA00023136"/>
    </source>
</evidence>
<sequence length="286" mass="31839">MRVSSFFLCVVLSCSAVQAFMPATKLSPVATRTQHRSLHPAVAPSRTQLRSYLDNLSPPPPVEKSSFPKHAVSLAFEYAVITSLLKGFFTYVLPKYVPTSLRTPITFLTYAFLSLKSRTFSLCNNSRPEKREKGQLGWYDRTMPKWTPPGIFFPIMWVLIITPLRAYSSTCIHSSAATPAAALATTRCLILHLCVGDVWNTINNVEGRLGVSALTVIAVLGSALNAGRNYFAVSKPAGYMLSATCGWLSIATVLIWNTWWINKRDGKRDTLLPKKDGRRTQFVFEK</sequence>
<dbReference type="AlphaFoldDB" id="A0A9W7BPY5"/>
<keyword evidence="3 6" id="KW-0812">Transmembrane</keyword>
<comment type="subcellular location">
    <subcellularLocation>
        <location evidence="1">Membrane</location>
        <topology evidence="1">Multi-pass membrane protein</topology>
    </subcellularLocation>
</comment>
<feature type="transmembrane region" description="Helical" evidence="6">
    <location>
        <begin position="151"/>
        <end position="168"/>
    </location>
</feature>
<feature type="transmembrane region" description="Helical" evidence="6">
    <location>
        <begin position="237"/>
        <end position="259"/>
    </location>
</feature>
<dbReference type="CDD" id="cd15904">
    <property type="entry name" value="TSPO_MBR"/>
    <property type="match status" value="1"/>
</dbReference>
<dbReference type="EMBL" id="BRXX01000114">
    <property type="protein sequence ID" value="GMH91269.1"/>
    <property type="molecule type" value="Genomic_DNA"/>
</dbReference>
<feature type="transmembrane region" description="Helical" evidence="6">
    <location>
        <begin position="211"/>
        <end position="231"/>
    </location>
</feature>
<reference evidence="9" key="1">
    <citation type="journal article" date="2023" name="Commun. Biol.">
        <title>Genome analysis of Parmales, the sister group of diatoms, reveals the evolutionary specialization of diatoms from phago-mixotrophs to photoautotrophs.</title>
        <authorList>
            <person name="Ban H."/>
            <person name="Sato S."/>
            <person name="Yoshikawa S."/>
            <person name="Yamada K."/>
            <person name="Nakamura Y."/>
            <person name="Ichinomiya M."/>
            <person name="Sato N."/>
            <person name="Blanc-Mathieu R."/>
            <person name="Endo H."/>
            <person name="Kuwata A."/>
            <person name="Ogata H."/>
        </authorList>
    </citation>
    <scope>NUCLEOTIDE SEQUENCE [LARGE SCALE GENOMIC DNA]</scope>
    <source>
        <strain evidence="9">NIES 3699</strain>
    </source>
</reference>
<evidence type="ECO:0000313" key="8">
    <source>
        <dbReference type="EMBL" id="GMH91269.1"/>
    </source>
</evidence>